<organism evidence="1 2">
    <name type="scientific">Methylorubrum salsuginis</name>
    <dbReference type="NCBI Taxonomy" id="414703"/>
    <lineage>
        <taxon>Bacteria</taxon>
        <taxon>Pseudomonadati</taxon>
        <taxon>Pseudomonadota</taxon>
        <taxon>Alphaproteobacteria</taxon>
        <taxon>Hyphomicrobiales</taxon>
        <taxon>Methylobacteriaceae</taxon>
        <taxon>Methylorubrum</taxon>
    </lineage>
</organism>
<gene>
    <name evidence="1" type="ORF">SAMN04488125_101391</name>
</gene>
<evidence type="ECO:0008006" key="3">
    <source>
        <dbReference type="Google" id="ProtNLM"/>
    </source>
</evidence>
<proteinExistence type="predicted"/>
<dbReference type="AlphaFoldDB" id="A0A1I3YW08"/>
<protein>
    <recommendedName>
        <fullName evidence="3">DUF1508 domain-containing protein</fullName>
    </recommendedName>
</protein>
<dbReference type="EMBL" id="FOSV01000001">
    <property type="protein sequence ID" value="SFK36047.1"/>
    <property type="molecule type" value="Genomic_DNA"/>
</dbReference>
<evidence type="ECO:0000313" key="2">
    <source>
        <dbReference type="Proteomes" id="UP000198804"/>
    </source>
</evidence>
<reference evidence="2" key="1">
    <citation type="submission" date="2016-10" db="EMBL/GenBank/DDBJ databases">
        <authorList>
            <person name="Varghese N."/>
            <person name="Submissions S."/>
        </authorList>
    </citation>
    <scope>NUCLEOTIDE SEQUENCE [LARGE SCALE GENOMIC DNA]</scope>
    <source>
        <strain evidence="2">CGMCC 1.6474</strain>
    </source>
</reference>
<sequence>MSVRARARQTCAGRVAGAEGRPYIRLMANNSANPYTLEIEACERPAGHFTWAIRRNGKLFQRADRVQTTEEAAERSGLAALEKLLSGRER</sequence>
<accession>A0A1I3YW08</accession>
<dbReference type="Proteomes" id="UP000198804">
    <property type="component" value="Unassembled WGS sequence"/>
</dbReference>
<evidence type="ECO:0000313" key="1">
    <source>
        <dbReference type="EMBL" id="SFK36047.1"/>
    </source>
</evidence>
<dbReference type="STRING" id="414703.SAMN04488125_101391"/>
<name>A0A1I3YW08_9HYPH</name>
<keyword evidence="2" id="KW-1185">Reference proteome</keyword>